<dbReference type="AlphaFoldDB" id="A0AA38CUP6"/>
<gene>
    <name evidence="1" type="ORF">GCM10025885_07420</name>
</gene>
<evidence type="ECO:0000313" key="1">
    <source>
        <dbReference type="EMBL" id="GMA71693.1"/>
    </source>
</evidence>
<organism evidence="1 2">
    <name type="scientific">Tetragenococcus osmophilus</name>
    <dbReference type="NCBI Taxonomy" id="526944"/>
    <lineage>
        <taxon>Bacteria</taxon>
        <taxon>Bacillati</taxon>
        <taxon>Bacillota</taxon>
        <taxon>Bacilli</taxon>
        <taxon>Lactobacillales</taxon>
        <taxon>Enterococcaceae</taxon>
        <taxon>Tetragenococcus</taxon>
    </lineage>
</organism>
<sequence>MGSIAPTLPRTNESTPALIRKYFFMAKLLINSLYSNNWLYNNIKEALIVLFSSIENVASFDK</sequence>
<accession>A0AA38CUP6</accession>
<dbReference type="EMBL" id="BSUW01000001">
    <property type="protein sequence ID" value="GMA71693.1"/>
    <property type="molecule type" value="Genomic_DNA"/>
</dbReference>
<protein>
    <submittedName>
        <fullName evidence="1">Uncharacterized protein</fullName>
    </submittedName>
</protein>
<evidence type="ECO:0000313" key="2">
    <source>
        <dbReference type="Proteomes" id="UP001157039"/>
    </source>
</evidence>
<reference evidence="1 2" key="1">
    <citation type="journal article" date="2014" name="Int. J. Syst. Evol. Microbiol.">
        <title>Complete genome sequence of Corynebacterium casei LMG S-19264T (=DSM 44701T), isolated from a smear-ripened cheese.</title>
        <authorList>
            <consortium name="US DOE Joint Genome Institute (JGI-PGF)"/>
            <person name="Walter F."/>
            <person name="Albersmeier A."/>
            <person name="Kalinowski J."/>
            <person name="Ruckert C."/>
        </authorList>
    </citation>
    <scope>NUCLEOTIDE SEQUENCE [LARGE SCALE GENOMIC DNA]</scope>
    <source>
        <strain evidence="1 2">NBRC 114545</strain>
    </source>
</reference>
<proteinExistence type="predicted"/>
<name>A0AA38CUP6_9ENTE</name>
<comment type="caution">
    <text evidence="1">The sequence shown here is derived from an EMBL/GenBank/DDBJ whole genome shotgun (WGS) entry which is preliminary data.</text>
</comment>
<dbReference type="Proteomes" id="UP001157039">
    <property type="component" value="Unassembled WGS sequence"/>
</dbReference>